<dbReference type="InterPro" id="IPR003593">
    <property type="entry name" value="AAA+_ATPase"/>
</dbReference>
<reference evidence="6" key="1">
    <citation type="journal article" date="2019" name="Int. J. Syst. Evol. Microbiol.">
        <title>The Global Catalogue of Microorganisms (GCM) 10K type strain sequencing project: providing services to taxonomists for standard genome sequencing and annotation.</title>
        <authorList>
            <consortium name="The Broad Institute Genomics Platform"/>
            <consortium name="The Broad Institute Genome Sequencing Center for Infectious Disease"/>
            <person name="Wu L."/>
            <person name="Ma J."/>
        </authorList>
    </citation>
    <scope>NUCLEOTIDE SEQUENCE [LARGE SCALE GENOMIC DNA]</scope>
    <source>
        <strain evidence="6">CCUG 54939</strain>
    </source>
</reference>
<dbReference type="Gene3D" id="3.40.50.300">
    <property type="entry name" value="P-loop containing nucleotide triphosphate hydrolases"/>
    <property type="match status" value="2"/>
</dbReference>
<dbReference type="NCBIfam" id="NF011646">
    <property type="entry name" value="PRK15064.1"/>
    <property type="match status" value="1"/>
</dbReference>
<dbReference type="InterPro" id="IPR003439">
    <property type="entry name" value="ABC_transporter-like_ATP-bd"/>
</dbReference>
<dbReference type="InterPro" id="IPR050611">
    <property type="entry name" value="ABCF"/>
</dbReference>
<dbReference type="InterPro" id="IPR032781">
    <property type="entry name" value="ABC_tran_Xtn"/>
</dbReference>
<dbReference type="SUPFAM" id="SSF52540">
    <property type="entry name" value="P-loop containing nucleoside triphosphate hydrolases"/>
    <property type="match status" value="2"/>
</dbReference>
<evidence type="ECO:0000313" key="6">
    <source>
        <dbReference type="Proteomes" id="UP001595692"/>
    </source>
</evidence>
<protein>
    <submittedName>
        <fullName evidence="5">ABC-F family ATPase</fullName>
    </submittedName>
</protein>
<dbReference type="Pfam" id="PF12848">
    <property type="entry name" value="ABC_tran_Xtn"/>
    <property type="match status" value="1"/>
</dbReference>
<evidence type="ECO:0000256" key="3">
    <source>
        <dbReference type="ARBA" id="ARBA00022840"/>
    </source>
</evidence>
<feature type="domain" description="ABC transporter" evidence="4">
    <location>
        <begin position="2"/>
        <end position="252"/>
    </location>
</feature>
<dbReference type="Pfam" id="PF00005">
    <property type="entry name" value="ABC_tran"/>
    <property type="match status" value="2"/>
</dbReference>
<evidence type="ECO:0000256" key="2">
    <source>
        <dbReference type="ARBA" id="ARBA00022741"/>
    </source>
</evidence>
<evidence type="ECO:0000313" key="5">
    <source>
        <dbReference type="EMBL" id="MFC3913649.1"/>
    </source>
</evidence>
<gene>
    <name evidence="5" type="ORF">ACFOSS_09230</name>
</gene>
<dbReference type="EMBL" id="JBHSAF010000010">
    <property type="protein sequence ID" value="MFC3913649.1"/>
    <property type="molecule type" value="Genomic_DNA"/>
</dbReference>
<name>A0ABV8CNH3_9GAMM</name>
<sequence>MLSTNNITMQFGSKPLFENISVKFGEGNRYGLIGANGCGKSTFMKILGGDLEPTAGNVALDPNERIGKLKQDQFAYEDNRVLDVVMMGHTELWAAIQERDAIYANLEATDEDYMRAAELEGKVAEYDGYTAEARAGELLLGVGIPVEQHNGPMSEVAPGWKLRVLLAQALFSNPDILLLDEPTNNLDIHTISWLEQMLNSRNSTMIIISHDRHFLNMVCTHMADLDYGELRVYPGNYDDYMTAATQARERLIADNAKKKAQIADLQSFVSRFSANASKSRQATSRLKQIDKIKIEEVKASSRQNPFIRFEQDKKLYRNILEIENLAKGYDAGPLFQGFRMMMEVGEKVAVIGTNGVGKSTFIKTLVGELAPDAGEIKWSENAKIGYYAQDHAAEFDCDLTVFDWMAQWKQEGDDEQAVRSILGRLLFSQDDIKKNVRVLSGGEKGRMLFGKLMLEKPNILIMDEPTNHLDMESIESLNMALEMYQGTLVFVSHDREFVSSLATRVLEITPQKVIDFGGNYEDYLRSQGLEG</sequence>
<dbReference type="InterPro" id="IPR027417">
    <property type="entry name" value="P-loop_NTPase"/>
</dbReference>
<dbReference type="PROSITE" id="PS50893">
    <property type="entry name" value="ABC_TRANSPORTER_2"/>
    <property type="match status" value="2"/>
</dbReference>
<feature type="domain" description="ABC transporter" evidence="4">
    <location>
        <begin position="320"/>
        <end position="529"/>
    </location>
</feature>
<evidence type="ECO:0000256" key="1">
    <source>
        <dbReference type="ARBA" id="ARBA00022737"/>
    </source>
</evidence>
<organism evidence="5 6">
    <name type="scientific">Pseudaeromonas sharmana</name>
    <dbReference type="NCBI Taxonomy" id="328412"/>
    <lineage>
        <taxon>Bacteria</taxon>
        <taxon>Pseudomonadati</taxon>
        <taxon>Pseudomonadota</taxon>
        <taxon>Gammaproteobacteria</taxon>
        <taxon>Aeromonadales</taxon>
        <taxon>Aeromonadaceae</taxon>
        <taxon>Pseudaeromonas</taxon>
    </lineage>
</organism>
<dbReference type="Proteomes" id="UP001595692">
    <property type="component" value="Unassembled WGS sequence"/>
</dbReference>
<dbReference type="PANTHER" id="PTHR19211:SF96">
    <property type="entry name" value="ATP-BINDING PROTEIN YBIT-RELATED"/>
    <property type="match status" value="1"/>
</dbReference>
<dbReference type="RefSeq" id="WP_377152045.1">
    <property type="nucleotide sequence ID" value="NZ_JBHSAF010000010.1"/>
</dbReference>
<evidence type="ECO:0000259" key="4">
    <source>
        <dbReference type="PROSITE" id="PS50893"/>
    </source>
</evidence>
<proteinExistence type="predicted"/>
<dbReference type="SMART" id="SM00382">
    <property type="entry name" value="AAA"/>
    <property type="match status" value="2"/>
</dbReference>
<keyword evidence="3" id="KW-0067">ATP-binding</keyword>
<keyword evidence="6" id="KW-1185">Reference proteome</keyword>
<dbReference type="CDD" id="cd03221">
    <property type="entry name" value="ABCF_EF-3"/>
    <property type="match status" value="2"/>
</dbReference>
<comment type="caution">
    <text evidence="5">The sequence shown here is derived from an EMBL/GenBank/DDBJ whole genome shotgun (WGS) entry which is preliminary data.</text>
</comment>
<keyword evidence="2" id="KW-0547">Nucleotide-binding</keyword>
<keyword evidence="1" id="KW-0677">Repeat</keyword>
<dbReference type="PANTHER" id="PTHR19211">
    <property type="entry name" value="ATP-BINDING TRANSPORT PROTEIN-RELATED"/>
    <property type="match status" value="1"/>
</dbReference>
<accession>A0ABV8CNH3</accession>